<keyword evidence="2" id="KW-1185">Reference proteome</keyword>
<dbReference type="Proteomes" id="UP000000792">
    <property type="component" value="Chromosome"/>
</dbReference>
<dbReference type="AlphaFoldDB" id="A9A288"/>
<evidence type="ECO:0000313" key="2">
    <source>
        <dbReference type="Proteomes" id="UP000000792"/>
    </source>
</evidence>
<name>A9A288_NITMS</name>
<dbReference type="InParanoid" id="A9A288"/>
<organism evidence="1 2">
    <name type="scientific">Nitrosopumilus maritimus (strain SCM1)</name>
    <dbReference type="NCBI Taxonomy" id="436308"/>
    <lineage>
        <taxon>Archaea</taxon>
        <taxon>Nitrososphaerota</taxon>
        <taxon>Nitrososphaeria</taxon>
        <taxon>Nitrosopumilales</taxon>
        <taxon>Nitrosopumilaceae</taxon>
        <taxon>Nitrosopumilus</taxon>
    </lineage>
</organism>
<accession>A9A288</accession>
<dbReference type="EMBL" id="CP000866">
    <property type="protein sequence ID" value="ABX12799.1"/>
    <property type="molecule type" value="Genomic_DNA"/>
</dbReference>
<sequence length="138" mass="16499">MSEKSQNNDFELFENINKKYFLELEQNVPHIQQTLFDLQNEYYKLWKNYVNSQLSLQKEFFNKSGLDYSFPDTAKDIIKNMSDETIKFRSILHKMAIANVEQNKNYAKTLNDNSDTFVDLNKKIMQNWISMFKTNQNS</sequence>
<dbReference type="RefSeq" id="WP_012215286.1">
    <property type="nucleotide sequence ID" value="NC_010085.1"/>
</dbReference>
<dbReference type="eggNOG" id="arCOG08754">
    <property type="taxonomic scope" value="Archaea"/>
</dbReference>
<dbReference type="EnsemblBacteria" id="ABX12799">
    <property type="protein sequence ID" value="ABX12799"/>
    <property type="gene ID" value="Nmar_0903"/>
</dbReference>
<proteinExistence type="predicted"/>
<protein>
    <submittedName>
        <fullName evidence="1">Uncharacterized protein</fullName>
    </submittedName>
</protein>
<evidence type="ECO:0000313" key="1">
    <source>
        <dbReference type="EMBL" id="ABX12799.1"/>
    </source>
</evidence>
<gene>
    <name evidence="1" type="ordered locus">Nmar_0903</name>
</gene>
<reference evidence="1 2" key="1">
    <citation type="journal article" date="2010" name="Proc. Natl. Acad. Sci. U.S.A.">
        <title>Nitrosopumilus maritimus genome reveals unique mechanisms for nitrification and autotrophy in globally distributed marine crenarchaea.</title>
        <authorList>
            <person name="Walker C.B."/>
            <person name="de la Torre J.R."/>
            <person name="Klotz M.G."/>
            <person name="Urakawa H."/>
            <person name="Pinel N."/>
            <person name="Arp D.J."/>
            <person name="Brochier-Armanet C."/>
            <person name="Chain P.S."/>
            <person name="Chan P.P."/>
            <person name="Gollabgir A."/>
            <person name="Hemp J."/>
            <person name="Hugler M."/>
            <person name="Karr E.A."/>
            <person name="Konneke M."/>
            <person name="Shin M."/>
            <person name="Lawton T.J."/>
            <person name="Lowe T."/>
            <person name="Martens-Habbena W."/>
            <person name="Sayavedra-Soto L.A."/>
            <person name="Lang D."/>
            <person name="Sievert S.M."/>
            <person name="Rosenzweig A.C."/>
            <person name="Manning G."/>
            <person name="Stahl D.A."/>
        </authorList>
    </citation>
    <scope>NUCLEOTIDE SEQUENCE [LARGE SCALE GENOMIC DNA]</scope>
    <source>
        <strain evidence="1 2">SCM1</strain>
    </source>
</reference>
<dbReference type="GeneID" id="5774436"/>
<dbReference type="KEGG" id="nmr:Nmar_0903"/>
<dbReference type="HOGENOM" id="CLU_150428_0_0_2"/>
<dbReference type="OrthoDB" id="2484at2157"/>